<comment type="caution">
    <text evidence="2">The sequence shown here is derived from an EMBL/GenBank/DDBJ whole genome shotgun (WGS) entry which is preliminary data.</text>
</comment>
<feature type="compositionally biased region" description="Polar residues" evidence="1">
    <location>
        <begin position="182"/>
        <end position="196"/>
    </location>
</feature>
<reference evidence="2" key="1">
    <citation type="submission" date="2024-01" db="EMBL/GenBank/DDBJ databases">
        <authorList>
            <person name="Webb A."/>
        </authorList>
    </citation>
    <scope>NUCLEOTIDE SEQUENCE</scope>
    <source>
        <strain evidence="2">Pm1</strain>
    </source>
</reference>
<proteinExistence type="predicted"/>
<evidence type="ECO:0000313" key="3">
    <source>
        <dbReference type="Proteomes" id="UP001162060"/>
    </source>
</evidence>
<evidence type="ECO:0000313" key="2">
    <source>
        <dbReference type="EMBL" id="CAK7917287.1"/>
    </source>
</evidence>
<dbReference type="AlphaFoldDB" id="A0AAV1TDN0"/>
<sequence length="196" mass="21266">MAKLASLPPRAACGNQDKASRPSVSLGNGSQDASKGAGKSKYEERWKRPYKVVATVLDKRSEQSSMNDSLTALLNSYPTAAAASFRFVPTDVIAYKTLTLCVDTWQPVLSEWRCGQVQSMDVQGTAVEMSTWTLAITDGSIVFHEAIHSEQQSVQASEINDLRFLSGPSYSSLRNADDEQNASKTTGGTEQVVPQK</sequence>
<dbReference type="EMBL" id="CAKLBY020000046">
    <property type="protein sequence ID" value="CAK7917287.1"/>
    <property type="molecule type" value="Genomic_DNA"/>
</dbReference>
<evidence type="ECO:0000256" key="1">
    <source>
        <dbReference type="SAM" id="MobiDB-lite"/>
    </source>
</evidence>
<feature type="compositionally biased region" description="Polar residues" evidence="1">
    <location>
        <begin position="22"/>
        <end position="33"/>
    </location>
</feature>
<feature type="region of interest" description="Disordered" evidence="1">
    <location>
        <begin position="1"/>
        <end position="42"/>
    </location>
</feature>
<gene>
    <name evidence="2" type="ORF">PM001_LOCUS5566</name>
</gene>
<accession>A0AAV1TDN0</accession>
<organism evidence="2 3">
    <name type="scientific">Peronospora matthiolae</name>
    <dbReference type="NCBI Taxonomy" id="2874970"/>
    <lineage>
        <taxon>Eukaryota</taxon>
        <taxon>Sar</taxon>
        <taxon>Stramenopiles</taxon>
        <taxon>Oomycota</taxon>
        <taxon>Peronosporomycetes</taxon>
        <taxon>Peronosporales</taxon>
        <taxon>Peronosporaceae</taxon>
        <taxon>Peronospora</taxon>
    </lineage>
</organism>
<name>A0AAV1TDN0_9STRA</name>
<protein>
    <submittedName>
        <fullName evidence="2">Uncharacterized protein</fullName>
    </submittedName>
</protein>
<dbReference type="Proteomes" id="UP001162060">
    <property type="component" value="Unassembled WGS sequence"/>
</dbReference>
<feature type="region of interest" description="Disordered" evidence="1">
    <location>
        <begin position="171"/>
        <end position="196"/>
    </location>
</feature>